<dbReference type="RefSeq" id="XP_043048000.1">
    <property type="nucleotide sequence ID" value="XM_043192632.1"/>
</dbReference>
<comment type="caution">
    <text evidence="2">The sequence shown here is derived from an EMBL/GenBank/DDBJ whole genome shotgun (WGS) entry which is preliminary data.</text>
</comment>
<reference evidence="2" key="1">
    <citation type="submission" date="2021-03" db="EMBL/GenBank/DDBJ databases">
        <authorList>
            <person name="Palmer J.M."/>
        </authorList>
    </citation>
    <scope>NUCLEOTIDE SEQUENCE</scope>
    <source>
        <strain evidence="2">ARV_011</strain>
    </source>
</reference>
<name>A0A9P7V751_9ASCO</name>
<dbReference type="InterPro" id="IPR014752">
    <property type="entry name" value="Arrestin-like_C"/>
</dbReference>
<dbReference type="PANTHER" id="PTHR11188">
    <property type="entry name" value="ARRESTIN DOMAIN CONTAINING PROTEIN"/>
    <property type="match status" value="1"/>
</dbReference>
<dbReference type="GO" id="GO:0005829">
    <property type="term" value="C:cytosol"/>
    <property type="evidence" value="ECO:0007669"/>
    <property type="project" value="TreeGrafter"/>
</dbReference>
<evidence type="ECO:0008006" key="4">
    <source>
        <dbReference type="Google" id="ProtNLM"/>
    </source>
</evidence>
<keyword evidence="3" id="KW-1185">Reference proteome</keyword>
<gene>
    <name evidence="2" type="ORF">KQ657_001851</name>
</gene>
<proteinExistence type="predicted"/>
<sequence length="398" mass="45417">MLSGIGLFSYSPPTAKGFRFGFGPSFKVEITDFNRNIYLESRFSDAFPTSRLATGSLNLEVGRKTSFSEISIRFKGVRLEFTPSPTPSDSRRYNSRFVVDETITFFSQNEFEEPWELVPGTYRFPFEFIVDLDLPESVVLKVYAVMYDLTATIKDVAAIYPQKVIEKLRVIHSLQDNLMLDSQAAIHSPIQAKKVLDNIFEVSVHFPSDIMYVDGVCNYEVSTKSLARNTRIILVTLSVYLIQSNEFNYENDTQIVESDTKILLQSIPLENVILDDTNFKWEYQGLLKLRDLKGKEDILPYVTREQRKGFTCTHAVSVELEYNLQPLTEDDKSRNSALSRFTHLVLRRNSNRLWFRMLNPVTILSEKASTAGDKPPIYEMSDSSTTESTGLPPGYTNS</sequence>
<dbReference type="GO" id="GO:0070086">
    <property type="term" value="P:ubiquitin-dependent endocytosis"/>
    <property type="evidence" value="ECO:0007669"/>
    <property type="project" value="TreeGrafter"/>
</dbReference>
<feature type="compositionally biased region" description="Polar residues" evidence="1">
    <location>
        <begin position="381"/>
        <end position="398"/>
    </location>
</feature>
<dbReference type="GO" id="GO:0030674">
    <property type="term" value="F:protein-macromolecule adaptor activity"/>
    <property type="evidence" value="ECO:0007669"/>
    <property type="project" value="TreeGrafter"/>
</dbReference>
<dbReference type="GeneID" id="66115225"/>
<dbReference type="OrthoDB" id="2333384at2759"/>
<dbReference type="GO" id="GO:0031625">
    <property type="term" value="F:ubiquitin protein ligase binding"/>
    <property type="evidence" value="ECO:0007669"/>
    <property type="project" value="TreeGrafter"/>
</dbReference>
<feature type="region of interest" description="Disordered" evidence="1">
    <location>
        <begin position="371"/>
        <end position="398"/>
    </location>
</feature>
<dbReference type="Proteomes" id="UP000790833">
    <property type="component" value="Unassembled WGS sequence"/>
</dbReference>
<dbReference type="PANTHER" id="PTHR11188:SF17">
    <property type="entry name" value="FI21816P1"/>
    <property type="match status" value="1"/>
</dbReference>
<protein>
    <recommendedName>
        <fullName evidence="4">Arrestin-like N-terminal domain-containing protein</fullName>
    </recommendedName>
</protein>
<accession>A0A9P7V751</accession>
<dbReference type="GO" id="GO:0005886">
    <property type="term" value="C:plasma membrane"/>
    <property type="evidence" value="ECO:0007669"/>
    <property type="project" value="TreeGrafter"/>
</dbReference>
<dbReference type="EMBL" id="JAHMUF010000018">
    <property type="protein sequence ID" value="KAG7192450.1"/>
    <property type="molecule type" value="Genomic_DNA"/>
</dbReference>
<organism evidence="2 3">
    <name type="scientific">Scheffersomyces spartinae</name>
    <dbReference type="NCBI Taxonomy" id="45513"/>
    <lineage>
        <taxon>Eukaryota</taxon>
        <taxon>Fungi</taxon>
        <taxon>Dikarya</taxon>
        <taxon>Ascomycota</taxon>
        <taxon>Saccharomycotina</taxon>
        <taxon>Pichiomycetes</taxon>
        <taxon>Debaryomycetaceae</taxon>
        <taxon>Scheffersomyces</taxon>
    </lineage>
</organism>
<evidence type="ECO:0000313" key="3">
    <source>
        <dbReference type="Proteomes" id="UP000790833"/>
    </source>
</evidence>
<evidence type="ECO:0000256" key="1">
    <source>
        <dbReference type="SAM" id="MobiDB-lite"/>
    </source>
</evidence>
<dbReference type="InterPro" id="IPR050357">
    <property type="entry name" value="Arrestin_domain-protein"/>
</dbReference>
<dbReference type="Gene3D" id="2.60.40.640">
    <property type="match status" value="1"/>
</dbReference>
<dbReference type="AlphaFoldDB" id="A0A9P7V751"/>
<evidence type="ECO:0000313" key="2">
    <source>
        <dbReference type="EMBL" id="KAG7192450.1"/>
    </source>
</evidence>